<dbReference type="GO" id="GO:0050868">
    <property type="term" value="P:negative regulation of T cell activation"/>
    <property type="evidence" value="ECO:0007669"/>
    <property type="project" value="TreeGrafter"/>
</dbReference>
<dbReference type="InterPro" id="IPR031393">
    <property type="entry name" value="LAX"/>
</dbReference>
<keyword evidence="2" id="KW-0812">Transmembrane</keyword>
<feature type="region of interest" description="Disordered" evidence="1">
    <location>
        <begin position="289"/>
        <end position="327"/>
    </location>
</feature>
<organism evidence="3 4">
    <name type="scientific">Ovis ammon polii</name>
    <dbReference type="NCBI Taxonomy" id="230172"/>
    <lineage>
        <taxon>Eukaryota</taxon>
        <taxon>Metazoa</taxon>
        <taxon>Chordata</taxon>
        <taxon>Craniata</taxon>
        <taxon>Vertebrata</taxon>
        <taxon>Euteleostomi</taxon>
        <taxon>Mammalia</taxon>
        <taxon>Eutheria</taxon>
        <taxon>Laurasiatheria</taxon>
        <taxon>Artiodactyla</taxon>
        <taxon>Ruminantia</taxon>
        <taxon>Pecora</taxon>
        <taxon>Bovidae</taxon>
        <taxon>Caprinae</taxon>
        <taxon>Ovis</taxon>
    </lineage>
</organism>
<gene>
    <name evidence="3" type="ORF">MG293_013299</name>
</gene>
<dbReference type="AlphaFoldDB" id="A0AAD4U0Y1"/>
<dbReference type="GO" id="GO:0035556">
    <property type="term" value="P:intracellular signal transduction"/>
    <property type="evidence" value="ECO:0007669"/>
    <property type="project" value="TreeGrafter"/>
</dbReference>
<evidence type="ECO:0000313" key="3">
    <source>
        <dbReference type="EMBL" id="KAI4537096.1"/>
    </source>
</evidence>
<protein>
    <recommendedName>
        <fullName evidence="5">Lymphocyte transmembrane adapter 1</fullName>
    </recommendedName>
</protein>
<keyword evidence="2" id="KW-1133">Transmembrane helix</keyword>
<dbReference type="Proteomes" id="UP001214576">
    <property type="component" value="Unassembled WGS sequence"/>
</dbReference>
<feature type="compositionally biased region" description="Acidic residues" evidence="1">
    <location>
        <begin position="473"/>
        <end position="482"/>
    </location>
</feature>
<evidence type="ECO:0000313" key="4">
    <source>
        <dbReference type="Proteomes" id="UP001214576"/>
    </source>
</evidence>
<feature type="transmembrane region" description="Helical" evidence="2">
    <location>
        <begin position="38"/>
        <end position="60"/>
    </location>
</feature>
<dbReference type="PANTHER" id="PTHR24091">
    <property type="entry name" value="LYMPHOCYTE TRANSMEMBRANE ADAPTER 1"/>
    <property type="match status" value="1"/>
</dbReference>
<comment type="caution">
    <text evidence="3">The sequence shown here is derived from an EMBL/GenBank/DDBJ whole genome shotgun (WGS) entry which is preliminary data.</text>
</comment>
<feature type="region of interest" description="Disordered" evidence="1">
    <location>
        <begin position="1"/>
        <end position="27"/>
    </location>
</feature>
<keyword evidence="4" id="KW-1185">Reference proteome</keyword>
<sequence>MDATTSAQLEPAGRTSEPSTLRGTLGSLDKTGDHSSSIFSGFVALLAILLVVAVFCVLWNCGQVPYLQVITMPLLTLPRPRQRAKNIYDLLPRRQEELGRHLSRSICIVSTESLVSRNSDSPPSEHVPSQAGDALHMHRARTHTMGYVVGIYDNATRPQTCGNLAPSPHYVNVRASRVSPSTSSEDSRDYVNIPTAKELAETLASANNPPGNLFILPSTKELALSEEIDEGCGDASDCASLGSPGMDNSDPLSDGEGSSQTLNDYVNVAELDLGTPRGKQLWGTFQCRRDYENVPPGPSSSKQQEEEVTSSNKHHVEGRTDGPETHILPAVQSGSFLALKDYVACQSSAHSETRPWKHAEETSNLPEEQLEERSISTLEEEALPYSIAHEQASEHAPQEDMAVELSQDQAAEEPLDTVNESGEAYEHAPQEHLVLEPPQAGAEEPPLHPLEVALSECESASPHDYCPQTPDEYMADNEDSETMSDNSLIIALENGKNVISDDEKDQEEQV</sequence>
<evidence type="ECO:0000256" key="1">
    <source>
        <dbReference type="SAM" id="MobiDB-lite"/>
    </source>
</evidence>
<accession>A0AAD4U0Y1</accession>
<dbReference type="Pfam" id="PF15681">
    <property type="entry name" value="LAX"/>
    <property type="match status" value="1"/>
</dbReference>
<evidence type="ECO:0000256" key="2">
    <source>
        <dbReference type="SAM" id="Phobius"/>
    </source>
</evidence>
<name>A0AAD4U0Y1_OVIAM</name>
<feature type="region of interest" description="Disordered" evidence="1">
    <location>
        <begin position="350"/>
        <end position="374"/>
    </location>
</feature>
<dbReference type="PANTHER" id="PTHR24091:SF0">
    <property type="entry name" value="LYMPHOCYTE TRANSMEMBRANE ADAPTER 1"/>
    <property type="match status" value="1"/>
</dbReference>
<dbReference type="GO" id="GO:0006955">
    <property type="term" value="P:immune response"/>
    <property type="evidence" value="ECO:0007669"/>
    <property type="project" value="InterPro"/>
</dbReference>
<feature type="region of interest" description="Disordered" evidence="1">
    <location>
        <begin position="455"/>
        <end position="483"/>
    </location>
</feature>
<evidence type="ECO:0008006" key="5">
    <source>
        <dbReference type="Google" id="ProtNLM"/>
    </source>
</evidence>
<dbReference type="GO" id="GO:0046649">
    <property type="term" value="P:lymphocyte activation"/>
    <property type="evidence" value="ECO:0007669"/>
    <property type="project" value="TreeGrafter"/>
</dbReference>
<keyword evidence="2" id="KW-0472">Membrane</keyword>
<feature type="region of interest" description="Disordered" evidence="1">
    <location>
        <begin position="234"/>
        <end position="260"/>
    </location>
</feature>
<feature type="compositionally biased region" description="Basic and acidic residues" evidence="1">
    <location>
        <begin position="351"/>
        <end position="361"/>
    </location>
</feature>
<dbReference type="EMBL" id="JAKZEL010000015">
    <property type="protein sequence ID" value="KAI4537096.1"/>
    <property type="molecule type" value="Genomic_DNA"/>
</dbReference>
<reference evidence="3" key="1">
    <citation type="submission" date="2022-03" db="EMBL/GenBank/DDBJ databases">
        <title>Genomic analyses of argali, domestic sheep and their hybrids provide insights into chromosomal evolution, heterosis and genetic basis of agronomic traits.</title>
        <authorList>
            <person name="Li M."/>
        </authorList>
    </citation>
    <scope>NUCLEOTIDE SEQUENCE</scope>
    <source>
        <strain evidence="3">CAU-MHL-2022a</strain>
        <tissue evidence="3">Skin</tissue>
    </source>
</reference>
<proteinExistence type="predicted"/>
<dbReference type="GO" id="GO:0050851">
    <property type="term" value="P:antigen receptor-mediated signaling pathway"/>
    <property type="evidence" value="ECO:0007669"/>
    <property type="project" value="TreeGrafter"/>
</dbReference>
<feature type="compositionally biased region" description="Basic and acidic residues" evidence="1">
    <location>
        <begin position="314"/>
        <end position="324"/>
    </location>
</feature>
<dbReference type="GO" id="GO:0005886">
    <property type="term" value="C:plasma membrane"/>
    <property type="evidence" value="ECO:0007669"/>
    <property type="project" value="TreeGrafter"/>
</dbReference>